<dbReference type="Proteomes" id="UP000494206">
    <property type="component" value="Unassembled WGS sequence"/>
</dbReference>
<evidence type="ECO:0000256" key="3">
    <source>
        <dbReference type="SAM" id="Phobius"/>
    </source>
</evidence>
<comment type="caution">
    <text evidence="5">The sequence shown here is derived from an EMBL/GenBank/DDBJ whole genome shotgun (WGS) entry which is preliminary data.</text>
</comment>
<sequence length="996" mass="111337">MGCTFRARLNQLSSIWYTVIVTLLQAYLLYLGFERYRLYNEIKWPTGGYPHNWLKVYIIVYASCIPATLLFFAFGFFKSGNIAGDNEQLANREERIMEVSRNRNGEKSGCVHRLKVLWQHLPPLPQFLHLLTAISQLVAQQLLFSQLFRHGFVNSGDFLNTEMDFLFHRARQLATNLPIGETRLQGFRITADELAGLPVSPNLLPVLMHLKLFGIPLEFFNFLLALVAFGIAYPSVFWRVSKPFSVIFSFYMLIYSVQLVFGYLSFSVLFRIQETNIHSMRPVGLGQYLGPIRILNFPVYHPLMILGSFLARFAVSTLAVTAVYAYGYNKYHANIGNVLNRNAARSSAGQSDYGEYRKRANLRDKQKLACDGYLPHINSIFFLVLISASIGPMIYAMLILHQHEQKAFLLTAIIVDVLFLFSQIFVWLGLTLKRDWDFRVTHKANQIYGLQKGMATGTICGNENPSQLKNSILLIHKDTMYVTDDQNAKQSLLRAIHTGKFESLVPQEDAYYKPNQMSPQFRAKHLAEAGDVQNSPETARLLHMLNDDSVQTMSYHSNVRSTPGNGQSQNSQLINRNNGSPPSNKFGTIQRNQQYGNYSMGTLQRNHSGTIQRSAIIHEQTPTWNQYASIQKENSGIQNNSENQYGRIDNGTYGGYARVPQSRIQVTPQNGQIRINGYGTQGTLQRREITPQQQQVLNSVRQSPLLSERSSMPAAPQTMNTREQSPYQRSAIKLTSFAEGKSGSGIYGTTGINTSNQSVHWGNSQQRAPPGQPNQLIWSGSQNKSSLTGTTNSSQNDEQCFTPTSTITSHGSNYTPTPGSPQKNAIYSRINGSNSSNLYGSVGEEFSDRTLQKNPIKSATVASGTTSIRHTVKINGASENSSDFSLRSSLNNTMRTLLCIFALVALASCIVLPRQQDNAMGCLMCEIAVKAAENPADRDAKAVEKKFDAACKKEFGKIPFADHACENYANSKIDPIIKELEGGTAPQDVCKKLKEC</sequence>
<feature type="transmembrane region" description="Helical" evidence="3">
    <location>
        <begin position="303"/>
        <end position="326"/>
    </location>
</feature>
<feature type="region of interest" description="Disordered" evidence="2">
    <location>
        <begin position="692"/>
        <end position="729"/>
    </location>
</feature>
<dbReference type="InterPro" id="IPR008139">
    <property type="entry name" value="SaposinB_dom"/>
</dbReference>
<dbReference type="PANTHER" id="PTHR21579:SF20">
    <property type="entry name" value="PROTEIN TINCAR"/>
    <property type="match status" value="1"/>
</dbReference>
<feature type="domain" description="Saposin B-type" evidence="4">
    <location>
        <begin position="918"/>
        <end position="996"/>
    </location>
</feature>
<evidence type="ECO:0000313" key="6">
    <source>
        <dbReference type="Proteomes" id="UP000494206"/>
    </source>
</evidence>
<keyword evidence="1" id="KW-1015">Disulfide bond</keyword>
<dbReference type="AlphaFoldDB" id="A0A8S1EFE1"/>
<evidence type="ECO:0000256" key="2">
    <source>
        <dbReference type="SAM" id="MobiDB-lite"/>
    </source>
</evidence>
<feature type="transmembrane region" description="Helical" evidence="3">
    <location>
        <begin position="12"/>
        <end position="33"/>
    </location>
</feature>
<feature type="compositionally biased region" description="Polar residues" evidence="2">
    <location>
        <begin position="692"/>
        <end position="710"/>
    </location>
</feature>
<protein>
    <recommendedName>
        <fullName evidence="4">Saposin B-type domain-containing protein</fullName>
    </recommendedName>
</protein>
<dbReference type="InterPro" id="IPR011001">
    <property type="entry name" value="Saposin-like"/>
</dbReference>
<reference evidence="5 6" key="1">
    <citation type="submission" date="2020-04" db="EMBL/GenBank/DDBJ databases">
        <authorList>
            <person name="Laetsch R D."/>
            <person name="Stevens L."/>
            <person name="Kumar S."/>
            <person name="Blaxter L. M."/>
        </authorList>
    </citation>
    <scope>NUCLEOTIDE SEQUENCE [LARGE SCALE GENOMIC DNA]</scope>
</reference>
<feature type="region of interest" description="Disordered" evidence="2">
    <location>
        <begin position="756"/>
        <end position="826"/>
    </location>
</feature>
<feature type="transmembrane region" description="Helical" evidence="3">
    <location>
        <begin position="53"/>
        <end position="77"/>
    </location>
</feature>
<feature type="transmembrane region" description="Helical" evidence="3">
    <location>
        <begin position="219"/>
        <end position="238"/>
    </location>
</feature>
<keyword evidence="3" id="KW-0472">Membrane</keyword>
<feature type="transmembrane region" description="Helical" evidence="3">
    <location>
        <begin position="380"/>
        <end position="400"/>
    </location>
</feature>
<dbReference type="PROSITE" id="PS50015">
    <property type="entry name" value="SAP_B"/>
    <property type="match status" value="1"/>
</dbReference>
<feature type="transmembrane region" description="Helical" evidence="3">
    <location>
        <begin position="407"/>
        <end position="430"/>
    </location>
</feature>
<accession>A0A8S1EFE1</accession>
<keyword evidence="3" id="KW-1133">Transmembrane helix</keyword>
<organism evidence="5 6">
    <name type="scientific">Caenorhabditis bovis</name>
    <dbReference type="NCBI Taxonomy" id="2654633"/>
    <lineage>
        <taxon>Eukaryota</taxon>
        <taxon>Metazoa</taxon>
        <taxon>Ecdysozoa</taxon>
        <taxon>Nematoda</taxon>
        <taxon>Chromadorea</taxon>
        <taxon>Rhabditida</taxon>
        <taxon>Rhabditina</taxon>
        <taxon>Rhabditomorpha</taxon>
        <taxon>Rhabditoidea</taxon>
        <taxon>Rhabditidae</taxon>
        <taxon>Peloderinae</taxon>
        <taxon>Caenorhabditis</taxon>
    </lineage>
</organism>
<dbReference type="PANTHER" id="PTHR21579">
    <property type="entry name" value="PROTEIN TINCAR"/>
    <property type="match status" value="1"/>
</dbReference>
<dbReference type="InterPro" id="IPR053291">
    <property type="entry name" value="Ommatidial_diff-associated"/>
</dbReference>
<dbReference type="OrthoDB" id="10033661at2759"/>
<evidence type="ECO:0000256" key="1">
    <source>
        <dbReference type="ARBA" id="ARBA00023157"/>
    </source>
</evidence>
<evidence type="ECO:0000259" key="4">
    <source>
        <dbReference type="PROSITE" id="PS50015"/>
    </source>
</evidence>
<dbReference type="SUPFAM" id="SSF47862">
    <property type="entry name" value="Saposin"/>
    <property type="match status" value="1"/>
</dbReference>
<keyword evidence="6" id="KW-1185">Reference proteome</keyword>
<evidence type="ECO:0000313" key="5">
    <source>
        <dbReference type="EMBL" id="CAB3399529.1"/>
    </source>
</evidence>
<proteinExistence type="predicted"/>
<name>A0A8S1EFE1_9PELO</name>
<feature type="transmembrane region" description="Helical" evidence="3">
    <location>
        <begin position="250"/>
        <end position="272"/>
    </location>
</feature>
<dbReference type="Gene3D" id="1.10.225.10">
    <property type="entry name" value="Saposin-like"/>
    <property type="match status" value="1"/>
</dbReference>
<dbReference type="EMBL" id="CADEPM010000002">
    <property type="protein sequence ID" value="CAB3399529.1"/>
    <property type="molecule type" value="Genomic_DNA"/>
</dbReference>
<keyword evidence="3" id="KW-0812">Transmembrane</keyword>
<dbReference type="SMART" id="SM00741">
    <property type="entry name" value="SapB"/>
    <property type="match status" value="1"/>
</dbReference>
<feature type="region of interest" description="Disordered" evidence="2">
    <location>
        <begin position="555"/>
        <end position="583"/>
    </location>
</feature>
<gene>
    <name evidence="5" type="ORF">CBOVIS_LOCUS2630</name>
</gene>
<feature type="compositionally biased region" description="Polar residues" evidence="2">
    <location>
        <begin position="717"/>
        <end position="728"/>
    </location>
</feature>